<gene>
    <name evidence="3" type="ORF">HY912_21075</name>
</gene>
<keyword evidence="2" id="KW-0472">Membrane</keyword>
<feature type="transmembrane region" description="Helical" evidence="2">
    <location>
        <begin position="12"/>
        <end position="34"/>
    </location>
</feature>
<proteinExistence type="predicted"/>
<dbReference type="AlphaFoldDB" id="A0A9D6V6W5"/>
<comment type="caution">
    <text evidence="3">The sequence shown here is derived from an EMBL/GenBank/DDBJ whole genome shotgun (WGS) entry which is preliminary data.</text>
</comment>
<dbReference type="Proteomes" id="UP000807825">
    <property type="component" value="Unassembled WGS sequence"/>
</dbReference>
<evidence type="ECO:0000313" key="4">
    <source>
        <dbReference type="Proteomes" id="UP000807825"/>
    </source>
</evidence>
<organism evidence="3 4">
    <name type="scientific">Desulfomonile tiedjei</name>
    <dbReference type="NCBI Taxonomy" id="2358"/>
    <lineage>
        <taxon>Bacteria</taxon>
        <taxon>Pseudomonadati</taxon>
        <taxon>Thermodesulfobacteriota</taxon>
        <taxon>Desulfomonilia</taxon>
        <taxon>Desulfomonilales</taxon>
        <taxon>Desulfomonilaceae</taxon>
        <taxon>Desulfomonile</taxon>
    </lineage>
</organism>
<feature type="region of interest" description="Disordered" evidence="1">
    <location>
        <begin position="87"/>
        <end position="120"/>
    </location>
</feature>
<protein>
    <submittedName>
        <fullName evidence="3">Uncharacterized protein</fullName>
    </submittedName>
</protein>
<name>A0A9D6V6W5_9BACT</name>
<dbReference type="EMBL" id="JACRDE010000550">
    <property type="protein sequence ID" value="MBI5251994.1"/>
    <property type="molecule type" value="Genomic_DNA"/>
</dbReference>
<evidence type="ECO:0000256" key="2">
    <source>
        <dbReference type="SAM" id="Phobius"/>
    </source>
</evidence>
<evidence type="ECO:0000313" key="3">
    <source>
        <dbReference type="EMBL" id="MBI5251994.1"/>
    </source>
</evidence>
<sequence length="120" mass="12841">MDAPKEFFTFQSMGTLVGSSGITYVVCSGIQSAFGWNPKWLALLVAQIICIGYIASTGNASYSEYFVAFINGFLVYSTTVGANTIGARGTPPGGGTGFGSRSMNAEPNQREQRSWSSPWF</sequence>
<accession>A0A9D6V6W5</accession>
<evidence type="ECO:0000256" key="1">
    <source>
        <dbReference type="SAM" id="MobiDB-lite"/>
    </source>
</evidence>
<keyword evidence="2" id="KW-0812">Transmembrane</keyword>
<feature type="transmembrane region" description="Helical" evidence="2">
    <location>
        <begin position="40"/>
        <end position="56"/>
    </location>
</feature>
<keyword evidence="2" id="KW-1133">Transmembrane helix</keyword>
<reference evidence="3" key="1">
    <citation type="submission" date="2020-07" db="EMBL/GenBank/DDBJ databases">
        <title>Huge and variable diversity of episymbiotic CPR bacteria and DPANN archaea in groundwater ecosystems.</title>
        <authorList>
            <person name="He C.Y."/>
            <person name="Keren R."/>
            <person name="Whittaker M."/>
            <person name="Farag I.F."/>
            <person name="Doudna J."/>
            <person name="Cate J.H.D."/>
            <person name="Banfield J.F."/>
        </authorList>
    </citation>
    <scope>NUCLEOTIDE SEQUENCE</scope>
    <source>
        <strain evidence="3">NC_groundwater_1664_Pr3_B-0.1um_52_9</strain>
    </source>
</reference>